<reference evidence="1 2" key="1">
    <citation type="submission" date="2023-12" db="EMBL/GenBank/DDBJ databases">
        <title>Evaluation and characterization of a potential secondary metabolite violacein from indigenous Chromobacterium amazonense SAM215.</title>
        <authorList>
            <person name="Tarafdar M.R."/>
            <person name="Abedin S.M."/>
            <person name="Atiqua A."/>
            <person name="Saha A."/>
            <person name="Khan S.N."/>
        </authorList>
    </citation>
    <scope>NUCLEOTIDE SEQUENCE [LARGE SCALE GENOMIC DNA]</scope>
    <source>
        <strain evidence="1 2">SAM215</strain>
    </source>
</reference>
<protein>
    <submittedName>
        <fullName evidence="1">Uncharacterized protein</fullName>
    </submittedName>
</protein>
<comment type="caution">
    <text evidence="1">The sequence shown here is derived from an EMBL/GenBank/DDBJ whole genome shotgun (WGS) entry which is preliminary data.</text>
</comment>
<organism evidence="1 2">
    <name type="scientific">Chromobacterium amazonense</name>
    <dbReference type="NCBI Taxonomy" id="1382803"/>
    <lineage>
        <taxon>Bacteria</taxon>
        <taxon>Pseudomonadati</taxon>
        <taxon>Pseudomonadota</taxon>
        <taxon>Betaproteobacteria</taxon>
        <taxon>Neisseriales</taxon>
        <taxon>Chromobacteriaceae</taxon>
        <taxon>Chromobacterium</taxon>
    </lineage>
</organism>
<sequence length="98" mass="10492">MRRIVIHFEELNSSHNAVAGMKPEQIEEYVRIGMAVNSCASIRFTEPALICNAAGKIIGSLAAEAVAVSSSGQVYEGESISDVLLHIYEAEHICEAGS</sequence>
<accession>A0ABU8V2F6</accession>
<name>A0ABU8V2F6_9NEIS</name>
<dbReference type="EMBL" id="JAVFJF020000021">
    <property type="protein sequence ID" value="MEJ8675335.1"/>
    <property type="molecule type" value="Genomic_DNA"/>
</dbReference>
<keyword evidence="2" id="KW-1185">Reference proteome</keyword>
<proteinExistence type="predicted"/>
<dbReference type="Proteomes" id="UP001224516">
    <property type="component" value="Unassembled WGS sequence"/>
</dbReference>
<evidence type="ECO:0000313" key="1">
    <source>
        <dbReference type="EMBL" id="MEJ8675335.1"/>
    </source>
</evidence>
<dbReference type="RefSeq" id="WP_043627523.1">
    <property type="nucleotide sequence ID" value="NZ_JAVFJF020000021.1"/>
</dbReference>
<gene>
    <name evidence="1" type="ORF">QCL97_011420</name>
</gene>
<evidence type="ECO:0000313" key="2">
    <source>
        <dbReference type="Proteomes" id="UP001224516"/>
    </source>
</evidence>